<name>A0AAD7QWC9_9ASCO</name>
<dbReference type="Pfam" id="PF17667">
    <property type="entry name" value="Pkinase_fungal"/>
    <property type="match status" value="1"/>
</dbReference>
<dbReference type="SUPFAM" id="SSF56112">
    <property type="entry name" value="Protein kinase-like (PK-like)"/>
    <property type="match status" value="1"/>
</dbReference>
<feature type="domain" description="Fungal-type protein kinase" evidence="2">
    <location>
        <begin position="322"/>
        <end position="678"/>
    </location>
</feature>
<dbReference type="AlphaFoldDB" id="A0AAD7QWC9"/>
<feature type="region of interest" description="Disordered" evidence="1">
    <location>
        <begin position="470"/>
        <end position="561"/>
    </location>
</feature>
<dbReference type="InterPro" id="IPR040976">
    <property type="entry name" value="Pkinase_fungal"/>
</dbReference>
<feature type="compositionally biased region" description="Polar residues" evidence="1">
    <location>
        <begin position="499"/>
        <end position="511"/>
    </location>
</feature>
<protein>
    <recommendedName>
        <fullName evidence="2">Fungal-type protein kinase domain-containing protein</fullName>
    </recommendedName>
</protein>
<evidence type="ECO:0000313" key="3">
    <source>
        <dbReference type="EMBL" id="KAJ8102674.1"/>
    </source>
</evidence>
<keyword evidence="4" id="KW-1185">Reference proteome</keyword>
<dbReference type="EMBL" id="JARPMG010000002">
    <property type="protein sequence ID" value="KAJ8102674.1"/>
    <property type="molecule type" value="Genomic_DNA"/>
</dbReference>
<reference evidence="3" key="1">
    <citation type="submission" date="2023-03" db="EMBL/GenBank/DDBJ databases">
        <title>Near-Complete genome sequence of Lipomyces tetrasporous NRRL Y-64009, an oleaginous yeast capable of growing on lignocellulosic hydrolysates.</title>
        <authorList>
            <consortium name="Lawrence Berkeley National Laboratory"/>
            <person name="Jagtap S.S."/>
            <person name="Liu J.-J."/>
            <person name="Walukiewicz H.E."/>
            <person name="Pangilinan J."/>
            <person name="Lipzen A."/>
            <person name="Ahrendt S."/>
            <person name="Koriabine M."/>
            <person name="Cobaugh K."/>
            <person name="Salamov A."/>
            <person name="Yoshinaga Y."/>
            <person name="Ng V."/>
            <person name="Daum C."/>
            <person name="Grigoriev I.V."/>
            <person name="Slininger P.J."/>
            <person name="Dien B.S."/>
            <person name="Jin Y.-S."/>
            <person name="Rao C.V."/>
        </authorList>
    </citation>
    <scope>NUCLEOTIDE SEQUENCE</scope>
    <source>
        <strain evidence="3">NRRL Y-64009</strain>
    </source>
</reference>
<accession>A0AAD7QWC9</accession>
<dbReference type="GeneID" id="80885021"/>
<feature type="compositionally biased region" description="Low complexity" evidence="1">
    <location>
        <begin position="478"/>
        <end position="491"/>
    </location>
</feature>
<dbReference type="Proteomes" id="UP001217417">
    <property type="component" value="Unassembled WGS sequence"/>
</dbReference>
<evidence type="ECO:0000313" key="4">
    <source>
        <dbReference type="Proteomes" id="UP001217417"/>
    </source>
</evidence>
<proteinExistence type="predicted"/>
<feature type="compositionally biased region" description="Basic and acidic residues" evidence="1">
    <location>
        <begin position="531"/>
        <end position="541"/>
    </location>
</feature>
<dbReference type="InterPro" id="IPR011009">
    <property type="entry name" value="Kinase-like_dom_sf"/>
</dbReference>
<evidence type="ECO:0000259" key="2">
    <source>
        <dbReference type="Pfam" id="PF17667"/>
    </source>
</evidence>
<sequence>MGLSVPSSFVLWSVCVLRPTSMPVRRAVASASGPWSCSLCLPAEARLRRALRTRRCGLPSARERLARIASPQPWGDLRLAKNLLLDLILALQNAPAASSLTSQLADRTLAGDLASLYNRVDSNKLDTALAIPLVEHALGTEFSSQAWNDEGFWNTVLNFATQIEATPPAVFEKATFATPLRTSSASQSGIEQTHGEVDQRILEELTGASTTMSKTWTNKALEIYKLSVAQYAWSGWPEPPLQAVFFEWLKTFQDILMKELDSKYYTSVNRALRGSEADRKLDIFVAPVNATFQDSKYNWSNVLDRSIKTLVQLAGYAREVFGNYSSEKFDIHSEPERFVTVIAGYALMTEAELGLNTFVRRDETGRYIIAGDTKVSIEDKPIAPTKAIVCRGTTCYRGRRIALALDCVVKFAWPSDKRQREGRLLKLAQERGVKGVAEWIHDEQVSIDGTLDPIANLRRGMKFGEPRKFVEQSTVANSRTRSSLQSRSRASIGRLSSLGVRTSSTSNSSAGQKRKRDEGSATEGGTMKRSKSNDSQREHGRGASTVQSIEEPEDDSLAGRDSEAYGNRIHICLVTSVRGLLEAIRDAVAAHRSLLEVGKMLHRDISENNIIITLASVKGDPKGRLIDMDLGKELNSVPSGASHRTGTMQFMAIEVLQGKGHTYRHDLESFFYVFIWMCIRHGSKKSNPLPASRLRRWYSGTYAEIADTKLGHMDKNGFENVVAEFAQKFENIKSLARSLRDVLFPIRDGAIFTERFAMYDGLGERDEE</sequence>
<evidence type="ECO:0000256" key="1">
    <source>
        <dbReference type="SAM" id="MobiDB-lite"/>
    </source>
</evidence>
<dbReference type="Gene3D" id="1.10.510.10">
    <property type="entry name" value="Transferase(Phosphotransferase) domain 1"/>
    <property type="match status" value="1"/>
</dbReference>
<dbReference type="PANTHER" id="PTHR38248:SF2">
    <property type="entry name" value="FUNK1 11"/>
    <property type="match status" value="1"/>
</dbReference>
<gene>
    <name evidence="3" type="ORF">POJ06DRAFT_280030</name>
</gene>
<dbReference type="PANTHER" id="PTHR38248">
    <property type="entry name" value="FUNK1 6"/>
    <property type="match status" value="1"/>
</dbReference>
<comment type="caution">
    <text evidence="3">The sequence shown here is derived from an EMBL/GenBank/DDBJ whole genome shotgun (WGS) entry which is preliminary data.</text>
</comment>
<organism evidence="3 4">
    <name type="scientific">Lipomyces tetrasporus</name>
    <dbReference type="NCBI Taxonomy" id="54092"/>
    <lineage>
        <taxon>Eukaryota</taxon>
        <taxon>Fungi</taxon>
        <taxon>Dikarya</taxon>
        <taxon>Ascomycota</taxon>
        <taxon>Saccharomycotina</taxon>
        <taxon>Lipomycetes</taxon>
        <taxon>Lipomycetales</taxon>
        <taxon>Lipomycetaceae</taxon>
        <taxon>Lipomyces</taxon>
    </lineage>
</organism>
<dbReference type="RefSeq" id="XP_056046124.1">
    <property type="nucleotide sequence ID" value="XM_056189855.1"/>
</dbReference>